<keyword evidence="1" id="KW-0732">Signal</keyword>
<sequence>MSRRAPRSRNTLRTHPLLTCFLAVSALVIGTVVPAAAAQASVSAPKVSVSSAVADPATTGIAKSTLVGFTPGNIISDAVFTNKSTMTEAQIQTFFNSKVSRCLGGRDENNEPIVCLKDFRMNTVTRPADAYCSGYSGAANESAARIIYRVSQACNINPQVLIVMLQKEQGLITHVWPSAWRYRIALGQGCPDTAPCDPNYIGFFHQIYGAARQMQIYMEGKWFQWYAPGKTWNILYNPKASCGSAPVYVANKATSALYYYTPYQPNAAAMRAGYGEGDGCSAYGNRNFYNYFTDWFGSTQSNALGEGAQAISAAWAAAGGKSGSWGNRLDAPACSGSVPCGHVFEKAIAYWQPGKGVILATGSIALWVRSQGVATTGYPDSAPVSVTENGGGVAQSFTKVLVNAGPSGIFAVSGLTRTAHGELGGVRQATGWPTSAKTCSKNTDYCVQSFQKAVISEVGGHAYAVAEPTVLSKYIAEGGPKGRLGIPTSDLVSSSASGGGQEQAFVGGAIGKTSAGVFSMTGEIRVAHSRAGGVSGQLGWVTSDSVCNLPKGACVQTYQKGSVVQTGATAFFVAGPVATFYQSNGGPAGALGYPVSDTIPVSANGGGVAQAFTNG</sequence>
<evidence type="ECO:0000313" key="2">
    <source>
        <dbReference type="EMBL" id="UPL18162.1"/>
    </source>
</evidence>
<gene>
    <name evidence="2" type="ORF">KV397_10560</name>
</gene>
<reference evidence="2 3" key="1">
    <citation type="submission" date="2021-06" db="EMBL/GenBank/DDBJ databases">
        <title>Genome-based taxonomic framework of Microbacterium strains isolated from marine environment, the description of four new species and reclassification of four preexisting species.</title>
        <authorList>
            <person name="Lee S.D."/>
            <person name="Kim S.-M."/>
            <person name="Byeon Y.-S."/>
            <person name="Yang H.L."/>
            <person name="Kim I.S."/>
        </authorList>
    </citation>
    <scope>NUCLEOTIDE SEQUENCE [LARGE SCALE GENOMIC DNA]</scope>
    <source>
        <strain evidence="2 3">KSW4-10</strain>
    </source>
</reference>
<dbReference type="EMBL" id="CP078078">
    <property type="protein sequence ID" value="UPL18162.1"/>
    <property type="molecule type" value="Genomic_DNA"/>
</dbReference>
<feature type="signal peptide" evidence="1">
    <location>
        <begin position="1"/>
        <end position="37"/>
    </location>
</feature>
<evidence type="ECO:0000256" key="1">
    <source>
        <dbReference type="SAM" id="SignalP"/>
    </source>
</evidence>
<keyword evidence="3" id="KW-1185">Reference proteome</keyword>
<organism evidence="2 3">
    <name type="scientific">Microbacterium aurugineum</name>
    <dbReference type="NCBI Taxonomy" id="2851642"/>
    <lineage>
        <taxon>Bacteria</taxon>
        <taxon>Bacillati</taxon>
        <taxon>Actinomycetota</taxon>
        <taxon>Actinomycetes</taxon>
        <taxon>Micrococcales</taxon>
        <taxon>Microbacteriaceae</taxon>
        <taxon>Microbacterium</taxon>
    </lineage>
</organism>
<feature type="chain" id="PRO_5045464681" description="Hemagglutinin" evidence="1">
    <location>
        <begin position="38"/>
        <end position="615"/>
    </location>
</feature>
<protein>
    <recommendedName>
        <fullName evidence="4">Hemagglutinin</fullName>
    </recommendedName>
</protein>
<name>A0ABY4J1Y4_9MICO</name>
<evidence type="ECO:0008006" key="4">
    <source>
        <dbReference type="Google" id="ProtNLM"/>
    </source>
</evidence>
<feature type="non-terminal residue" evidence="2">
    <location>
        <position position="615"/>
    </location>
</feature>
<proteinExistence type="predicted"/>
<dbReference type="InterPro" id="IPR013207">
    <property type="entry name" value="LGFP"/>
</dbReference>
<dbReference type="Pfam" id="PF08310">
    <property type="entry name" value="LGFP"/>
    <property type="match status" value="1"/>
</dbReference>
<evidence type="ECO:0000313" key="3">
    <source>
        <dbReference type="Proteomes" id="UP000830631"/>
    </source>
</evidence>
<accession>A0ABY4J1Y4</accession>
<dbReference type="Proteomes" id="UP000830631">
    <property type="component" value="Chromosome"/>
</dbReference>